<reference evidence="7" key="2">
    <citation type="submission" date="2025-09" db="UniProtKB">
        <authorList>
            <consortium name="Ensembl"/>
        </authorList>
    </citation>
    <scope>IDENTIFICATION</scope>
</reference>
<dbReference type="Pfam" id="PF15773">
    <property type="entry name" value="DAAP1"/>
    <property type="match status" value="1"/>
</dbReference>
<dbReference type="GO" id="GO:0120293">
    <property type="term" value="C:dynein axonemal particle"/>
    <property type="evidence" value="ECO:0007669"/>
    <property type="project" value="UniProtKB-SubCell"/>
</dbReference>
<dbReference type="Ensembl" id="ENSCWAT00000030377.1">
    <property type="protein sequence ID" value="ENSCWAP00000028027.1"/>
    <property type="gene ID" value="ENSCWAG00000021105.1"/>
</dbReference>
<comment type="subcellular location">
    <subcellularLocation>
        <location evidence="3">Dynein axonemal particle</location>
    </subcellularLocation>
</comment>
<evidence type="ECO:0000256" key="1">
    <source>
        <dbReference type="ARBA" id="ARBA00022490"/>
    </source>
</evidence>
<dbReference type="PANTHER" id="PTHR35977:SF1">
    <property type="entry name" value="DYNEIN AXONEMAL ASSEMBLY FACTOR 8"/>
    <property type="match status" value="1"/>
</dbReference>
<evidence type="ECO:0000313" key="8">
    <source>
        <dbReference type="Proteomes" id="UP000694540"/>
    </source>
</evidence>
<reference evidence="7" key="1">
    <citation type="submission" date="2025-08" db="UniProtKB">
        <authorList>
            <consortium name="Ensembl"/>
        </authorList>
    </citation>
    <scope>IDENTIFICATION</scope>
</reference>
<proteinExistence type="predicted"/>
<dbReference type="PANTHER" id="PTHR35977">
    <property type="entry name" value="CHROMOSOME 16 OPEN READING FRAME 71"/>
    <property type="match status" value="1"/>
</dbReference>
<comment type="function">
    <text evidence="2">In cyliated cells, dynein axonemal particle-specific protein required for deployment of ODA to the axoneme. Interacts with outer dynein arm (ODA) subunits.</text>
</comment>
<protein>
    <recommendedName>
        <fullName evidence="4">Dynein axonemal assembly factor 8</fullName>
    </recommendedName>
    <alternativeName>
        <fullName evidence="5">Dynein axonemal-associated protein 1</fullName>
    </alternativeName>
</protein>
<feature type="region of interest" description="Disordered" evidence="6">
    <location>
        <begin position="61"/>
        <end position="81"/>
    </location>
</feature>
<evidence type="ECO:0000256" key="2">
    <source>
        <dbReference type="ARBA" id="ARBA00024177"/>
    </source>
</evidence>
<dbReference type="GO" id="GO:0070840">
    <property type="term" value="F:dynein complex binding"/>
    <property type="evidence" value="ECO:0007669"/>
    <property type="project" value="InterPro"/>
</dbReference>
<dbReference type="Proteomes" id="UP000694540">
    <property type="component" value="Unplaced"/>
</dbReference>
<organism evidence="7 8">
    <name type="scientific">Catagonus wagneri</name>
    <name type="common">Chacoan peccary</name>
    <dbReference type="NCBI Taxonomy" id="51154"/>
    <lineage>
        <taxon>Eukaryota</taxon>
        <taxon>Metazoa</taxon>
        <taxon>Chordata</taxon>
        <taxon>Craniata</taxon>
        <taxon>Vertebrata</taxon>
        <taxon>Euteleostomi</taxon>
        <taxon>Mammalia</taxon>
        <taxon>Eutheria</taxon>
        <taxon>Laurasiatheria</taxon>
        <taxon>Artiodactyla</taxon>
        <taxon>Suina</taxon>
        <taxon>Tayassuidae</taxon>
        <taxon>Catagonus</taxon>
    </lineage>
</organism>
<evidence type="ECO:0000313" key="7">
    <source>
        <dbReference type="Ensembl" id="ENSCWAP00000028027.1"/>
    </source>
</evidence>
<feature type="compositionally biased region" description="Basic and acidic residues" evidence="6">
    <location>
        <begin position="235"/>
        <end position="248"/>
    </location>
</feature>
<evidence type="ECO:0000256" key="4">
    <source>
        <dbReference type="ARBA" id="ARBA00024428"/>
    </source>
</evidence>
<accession>A0A8C3YT40</accession>
<feature type="compositionally biased region" description="Basic and acidic residues" evidence="6">
    <location>
        <begin position="143"/>
        <end position="153"/>
    </location>
</feature>
<name>A0A8C3YT40_9CETA</name>
<evidence type="ECO:0000256" key="3">
    <source>
        <dbReference type="ARBA" id="ARBA00024190"/>
    </source>
</evidence>
<feature type="compositionally biased region" description="Basic and acidic residues" evidence="6">
    <location>
        <begin position="206"/>
        <end position="215"/>
    </location>
</feature>
<dbReference type="AlphaFoldDB" id="A0A8C3YT40"/>
<feature type="region of interest" description="Disordered" evidence="6">
    <location>
        <begin position="98"/>
        <end position="251"/>
    </location>
</feature>
<evidence type="ECO:0000256" key="6">
    <source>
        <dbReference type="SAM" id="MobiDB-lite"/>
    </source>
</evidence>
<feature type="compositionally biased region" description="Low complexity" evidence="6">
    <location>
        <begin position="183"/>
        <end position="196"/>
    </location>
</feature>
<feature type="compositionally biased region" description="Polar residues" evidence="6">
    <location>
        <begin position="127"/>
        <end position="142"/>
    </location>
</feature>
<evidence type="ECO:0000256" key="5">
    <source>
        <dbReference type="ARBA" id="ARBA00030565"/>
    </source>
</evidence>
<sequence length="354" mass="38146">MAFHNKDEGPLPPSPWDAILEAVREQLPSLDSDSSLSDCEEEELFIFQRDETALIPDLSEELAEDPAGPWVTSSGSPPEVRAMGSEALTEFVCFPQPAGHVEPAPEPWRGCSARPQEGRATGGPLQSCGQSSSLPRTPTEAATRQEDEGDRSFHASASQGCGRGPRGQATLSPGEAGLQTECPGAASGAPAGPDSANRSVLRKERRTMIEKDILRKVTWTARHSARQDPSPVKETPCDTAEKPPEEPQRGLPLLSLQQLEEWDLNQVLQSLTGREDDRGDGAPGATWWAADGLQGQGLTLNAQVHPHKQLLPVPAAHTGYLAGDKLTREPPNPLQEVRGLCPSASTWKDEEYIL</sequence>
<dbReference type="InterPro" id="IPR031531">
    <property type="entry name" value="DNAAF8"/>
</dbReference>
<dbReference type="GeneTree" id="ENSGT00390000015381"/>
<keyword evidence="1" id="KW-0963">Cytoplasm</keyword>
<keyword evidence="8" id="KW-1185">Reference proteome</keyword>